<evidence type="ECO:0000313" key="3">
    <source>
        <dbReference type="Proteomes" id="UP000287447"/>
    </source>
</evidence>
<dbReference type="InterPro" id="IPR011051">
    <property type="entry name" value="RmlC_Cupin_sf"/>
</dbReference>
<dbReference type="SUPFAM" id="SSF51182">
    <property type="entry name" value="RmlC-like cupins"/>
    <property type="match status" value="1"/>
</dbReference>
<dbReference type="Gene3D" id="2.60.120.10">
    <property type="entry name" value="Jelly Rolls"/>
    <property type="match status" value="1"/>
</dbReference>
<name>A0A3S2VQC0_9PROT</name>
<accession>A0A3S2VQC0</accession>
<dbReference type="EMBL" id="SADE01000002">
    <property type="protein sequence ID" value="RVU36532.1"/>
    <property type="molecule type" value="Genomic_DNA"/>
</dbReference>
<dbReference type="AlphaFoldDB" id="A0A3S2VQC0"/>
<dbReference type="Proteomes" id="UP000287447">
    <property type="component" value="Unassembled WGS sequence"/>
</dbReference>
<comment type="caution">
    <text evidence="2">The sequence shown here is derived from an EMBL/GenBank/DDBJ whole genome shotgun (WGS) entry which is preliminary data.</text>
</comment>
<evidence type="ECO:0000259" key="1">
    <source>
        <dbReference type="Pfam" id="PF06172"/>
    </source>
</evidence>
<protein>
    <submittedName>
        <fullName evidence="2">Cupin domain-containing protein</fullName>
    </submittedName>
</protein>
<keyword evidence="3" id="KW-1185">Reference proteome</keyword>
<gene>
    <name evidence="2" type="ORF">EOI86_15195</name>
</gene>
<feature type="domain" description="DUF985" evidence="1">
    <location>
        <begin position="5"/>
        <end position="133"/>
    </location>
</feature>
<dbReference type="PANTHER" id="PTHR33387:SF3">
    <property type="entry name" value="DUF985 DOMAIN-CONTAINING PROTEIN"/>
    <property type="match status" value="1"/>
</dbReference>
<dbReference type="PANTHER" id="PTHR33387">
    <property type="entry name" value="RMLC-LIKE JELLY ROLL FOLD PROTEIN"/>
    <property type="match status" value="1"/>
</dbReference>
<dbReference type="InterPro" id="IPR039935">
    <property type="entry name" value="YML079W-like"/>
</dbReference>
<dbReference type="InterPro" id="IPR009327">
    <property type="entry name" value="Cupin_DUF985"/>
</dbReference>
<proteinExistence type="predicted"/>
<reference evidence="3" key="1">
    <citation type="submission" date="2019-01" db="EMBL/GenBank/DDBJ databases">
        <title>Gri0909 isolated from a small marine red alga.</title>
        <authorList>
            <person name="Kim J."/>
            <person name="Jeong S.E."/>
            <person name="Jeon C.O."/>
        </authorList>
    </citation>
    <scope>NUCLEOTIDE SEQUENCE [LARGE SCALE GENOMIC DNA]</scope>
    <source>
        <strain evidence="3">Gri0909</strain>
    </source>
</reference>
<dbReference type="OrthoDB" id="9798288at2"/>
<dbReference type="Pfam" id="PF06172">
    <property type="entry name" value="Cupin_5"/>
    <property type="match status" value="1"/>
</dbReference>
<dbReference type="RefSeq" id="WP_127766008.1">
    <property type="nucleotide sequence ID" value="NZ_SADE01000002.1"/>
</dbReference>
<sequence>MTADDVIRQLDLQPHPEGGWFREVFRHAAPDGGRGLVTSIYYLLKTGERSHWHRVTDAEEIWHFHAGAPLRLRIAAPEGSAENHILGMNLPAEERPQAVVPTGWWQSAETTGEWTLVGCTVAPAFDFAGFEMASPGWEPAAG</sequence>
<dbReference type="InterPro" id="IPR014710">
    <property type="entry name" value="RmlC-like_jellyroll"/>
</dbReference>
<dbReference type="CDD" id="cd06121">
    <property type="entry name" value="cupin_YML079wp"/>
    <property type="match status" value="1"/>
</dbReference>
<organism evidence="2 3">
    <name type="scientific">Hwanghaeella grinnelliae</name>
    <dbReference type="NCBI Taxonomy" id="2500179"/>
    <lineage>
        <taxon>Bacteria</taxon>
        <taxon>Pseudomonadati</taxon>
        <taxon>Pseudomonadota</taxon>
        <taxon>Alphaproteobacteria</taxon>
        <taxon>Rhodospirillales</taxon>
        <taxon>Rhodospirillaceae</taxon>
        <taxon>Hwanghaeella</taxon>
    </lineage>
</organism>
<evidence type="ECO:0000313" key="2">
    <source>
        <dbReference type="EMBL" id="RVU36532.1"/>
    </source>
</evidence>